<comment type="caution">
    <text evidence="3">The sequence shown here is derived from an EMBL/GenBank/DDBJ whole genome shotgun (WGS) entry which is preliminary data.</text>
</comment>
<evidence type="ECO:0000256" key="1">
    <source>
        <dbReference type="SAM" id="Coils"/>
    </source>
</evidence>
<dbReference type="Proteomes" id="UP001249851">
    <property type="component" value="Unassembled WGS sequence"/>
</dbReference>
<organism evidence="3 4">
    <name type="scientific">Acropora cervicornis</name>
    <name type="common">Staghorn coral</name>
    <dbReference type="NCBI Taxonomy" id="6130"/>
    <lineage>
        <taxon>Eukaryota</taxon>
        <taxon>Metazoa</taxon>
        <taxon>Cnidaria</taxon>
        <taxon>Anthozoa</taxon>
        <taxon>Hexacorallia</taxon>
        <taxon>Scleractinia</taxon>
        <taxon>Astrocoeniina</taxon>
        <taxon>Acroporidae</taxon>
        <taxon>Acropora</taxon>
    </lineage>
</organism>
<feature type="region of interest" description="Disordered" evidence="2">
    <location>
        <begin position="93"/>
        <end position="195"/>
    </location>
</feature>
<dbReference type="EMBL" id="JARQWQ010000115">
    <property type="protein sequence ID" value="KAK2550108.1"/>
    <property type="molecule type" value="Genomic_DNA"/>
</dbReference>
<feature type="coiled-coil region" evidence="1">
    <location>
        <begin position="236"/>
        <end position="263"/>
    </location>
</feature>
<keyword evidence="4" id="KW-1185">Reference proteome</keyword>
<keyword evidence="1" id="KW-0175">Coiled coil</keyword>
<feature type="compositionally biased region" description="Basic and acidic residues" evidence="2">
    <location>
        <begin position="176"/>
        <end position="194"/>
    </location>
</feature>
<sequence length="295" mass="33954">MTLRKLLREADLPSRALFFFPEENMTGIGPTKMIVHKKEAVVGGMVTVNWEGEIVQAKLIALSDSHNELHEKDILWTEENLQTSNAFGAESIIESHGSRRLPNKPPEKRSRTVKNTTKEKKANKTKDAPSKPSSASTEEVVELSDKEQIQPHNLTLTRSFYKNNVRGRKNGQPTAEQERTKNRATNEQKRDHGDPATQLFLQEQSKGEEEWASNRRAGVAKKLILPLKEIYSADDLSMIREQLEAKTRECDRLRNRIHDQEGHCKLMDKFEDYLLSFKENMVHRLQHRRHSPSKL</sequence>
<name>A0AAD9PW82_ACRCE</name>
<protein>
    <submittedName>
        <fullName evidence="3">Uncharacterized protein</fullName>
    </submittedName>
</protein>
<reference evidence="3" key="1">
    <citation type="journal article" date="2023" name="G3 (Bethesda)">
        <title>Whole genome assembly and annotation of the endangered Caribbean coral Acropora cervicornis.</title>
        <authorList>
            <person name="Selwyn J.D."/>
            <person name="Vollmer S.V."/>
        </authorList>
    </citation>
    <scope>NUCLEOTIDE SEQUENCE</scope>
    <source>
        <strain evidence="3">K2</strain>
    </source>
</reference>
<evidence type="ECO:0000313" key="4">
    <source>
        <dbReference type="Proteomes" id="UP001249851"/>
    </source>
</evidence>
<feature type="compositionally biased region" description="Basic and acidic residues" evidence="2">
    <location>
        <begin position="105"/>
        <end position="129"/>
    </location>
</feature>
<proteinExistence type="predicted"/>
<evidence type="ECO:0000256" key="2">
    <source>
        <dbReference type="SAM" id="MobiDB-lite"/>
    </source>
</evidence>
<gene>
    <name evidence="3" type="ORF">P5673_029300</name>
</gene>
<feature type="non-terminal residue" evidence="3">
    <location>
        <position position="295"/>
    </location>
</feature>
<reference evidence="3" key="2">
    <citation type="journal article" date="2023" name="Science">
        <title>Genomic signatures of disease resistance in endangered staghorn corals.</title>
        <authorList>
            <person name="Vollmer S.V."/>
            <person name="Selwyn J.D."/>
            <person name="Despard B.A."/>
            <person name="Roesel C.L."/>
        </authorList>
    </citation>
    <scope>NUCLEOTIDE SEQUENCE</scope>
    <source>
        <strain evidence="3">K2</strain>
    </source>
</reference>
<evidence type="ECO:0000313" key="3">
    <source>
        <dbReference type="EMBL" id="KAK2550108.1"/>
    </source>
</evidence>
<accession>A0AAD9PW82</accession>
<dbReference type="AlphaFoldDB" id="A0AAD9PW82"/>
<feature type="compositionally biased region" description="Polar residues" evidence="2">
    <location>
        <begin position="150"/>
        <end position="162"/>
    </location>
</feature>